<dbReference type="Proteomes" id="UP000805614">
    <property type="component" value="Unassembled WGS sequence"/>
</dbReference>
<feature type="region of interest" description="Disordered" evidence="1">
    <location>
        <begin position="78"/>
        <end position="109"/>
    </location>
</feature>
<dbReference type="RefSeq" id="WP_187245909.1">
    <property type="nucleotide sequence ID" value="NZ_BAAAOK010000001.1"/>
</dbReference>
<evidence type="ECO:0000256" key="2">
    <source>
        <dbReference type="SAM" id="SignalP"/>
    </source>
</evidence>
<proteinExistence type="predicted"/>
<feature type="signal peptide" evidence="2">
    <location>
        <begin position="1"/>
        <end position="27"/>
    </location>
</feature>
<dbReference type="Gene3D" id="3.30.505.20">
    <property type="match status" value="1"/>
</dbReference>
<gene>
    <name evidence="3" type="ORF">HKK74_25670</name>
</gene>
<keyword evidence="4" id="KW-1185">Reference proteome</keyword>
<evidence type="ECO:0000256" key="1">
    <source>
        <dbReference type="SAM" id="MobiDB-lite"/>
    </source>
</evidence>
<comment type="caution">
    <text evidence="3">The sequence shown here is derived from an EMBL/GenBank/DDBJ whole genome shotgun (WGS) entry which is preliminary data.</text>
</comment>
<name>A0ABR7LW94_9ACTN</name>
<reference evidence="3 4" key="1">
    <citation type="submission" date="2020-06" db="EMBL/GenBank/DDBJ databases">
        <title>Actinomadura xiongansis sp. nov., isolated from soil of Baiyangdian.</title>
        <authorList>
            <person name="Zhang X."/>
        </authorList>
    </citation>
    <scope>NUCLEOTIDE SEQUENCE [LARGE SCALE GENOMIC DNA]</scope>
    <source>
        <strain evidence="3 4">HBUM206468</strain>
    </source>
</reference>
<organism evidence="3 4">
    <name type="scientific">Actinomadura alba</name>
    <dbReference type="NCBI Taxonomy" id="406431"/>
    <lineage>
        <taxon>Bacteria</taxon>
        <taxon>Bacillati</taxon>
        <taxon>Actinomycetota</taxon>
        <taxon>Actinomycetes</taxon>
        <taxon>Streptosporangiales</taxon>
        <taxon>Thermomonosporaceae</taxon>
        <taxon>Actinomadura</taxon>
    </lineage>
</organism>
<feature type="chain" id="PRO_5046344046" evidence="2">
    <location>
        <begin position="28"/>
        <end position="109"/>
    </location>
</feature>
<feature type="compositionally biased region" description="Basic and acidic residues" evidence="1">
    <location>
        <begin position="100"/>
        <end position="109"/>
    </location>
</feature>
<dbReference type="EMBL" id="JABVEC010000022">
    <property type="protein sequence ID" value="MBC6468854.1"/>
    <property type="molecule type" value="Genomic_DNA"/>
</dbReference>
<accession>A0ABR7LW94</accession>
<evidence type="ECO:0000313" key="4">
    <source>
        <dbReference type="Proteomes" id="UP000805614"/>
    </source>
</evidence>
<protein>
    <submittedName>
        <fullName evidence="3">PepSY domain-containing protein</fullName>
    </submittedName>
</protein>
<keyword evidence="2" id="KW-0732">Signal</keyword>
<sequence length="109" mass="11074">MNRRTRWITIGTLTLAFAGGGAGVAMASGGGDDGADKPITGPALARAGAAALAYTHGGKVTGTEVGDEESYYEVEVTRPGGRQTDVQLDRDFKVVGSKTDGGDRSGKDG</sequence>
<evidence type="ECO:0000313" key="3">
    <source>
        <dbReference type="EMBL" id="MBC6468854.1"/>
    </source>
</evidence>